<reference evidence="3" key="2">
    <citation type="submission" date="2021-08" db="EMBL/GenBank/DDBJ databases">
        <authorList>
            <person name="Tani A."/>
            <person name="Ola A."/>
            <person name="Ogura Y."/>
            <person name="Katsura K."/>
            <person name="Hayashi T."/>
        </authorList>
    </citation>
    <scope>NUCLEOTIDE SEQUENCE</scope>
    <source>
        <strain evidence="3">DSM 16372</strain>
    </source>
</reference>
<organism evidence="3 4">
    <name type="scientific">Methylobacterium hispanicum</name>
    <dbReference type="NCBI Taxonomy" id="270350"/>
    <lineage>
        <taxon>Bacteria</taxon>
        <taxon>Pseudomonadati</taxon>
        <taxon>Pseudomonadota</taxon>
        <taxon>Alphaproteobacteria</taxon>
        <taxon>Hyphomicrobiales</taxon>
        <taxon>Methylobacteriaceae</taxon>
        <taxon>Methylobacterium</taxon>
    </lineage>
</organism>
<keyword evidence="4" id="KW-1185">Reference proteome</keyword>
<feature type="region of interest" description="Disordered" evidence="2">
    <location>
        <begin position="100"/>
        <end position="120"/>
    </location>
</feature>
<evidence type="ECO:0000256" key="1">
    <source>
        <dbReference type="SAM" id="Coils"/>
    </source>
</evidence>
<evidence type="ECO:0000313" key="3">
    <source>
        <dbReference type="EMBL" id="GJD92472.1"/>
    </source>
</evidence>
<evidence type="ECO:0000313" key="4">
    <source>
        <dbReference type="Proteomes" id="UP001055247"/>
    </source>
</evidence>
<comment type="caution">
    <text evidence="3">The sequence shown here is derived from an EMBL/GenBank/DDBJ whole genome shotgun (WGS) entry which is preliminary data.</text>
</comment>
<evidence type="ECO:0000256" key="2">
    <source>
        <dbReference type="SAM" id="MobiDB-lite"/>
    </source>
</evidence>
<keyword evidence="1" id="KW-0175">Coiled coil</keyword>
<dbReference type="Proteomes" id="UP001055247">
    <property type="component" value="Unassembled WGS sequence"/>
</dbReference>
<protein>
    <submittedName>
        <fullName evidence="3">Uncharacterized protein</fullName>
    </submittedName>
</protein>
<gene>
    <name evidence="3" type="ORF">BHAOGJBA_6026</name>
</gene>
<feature type="coiled-coil region" evidence="1">
    <location>
        <begin position="222"/>
        <end position="249"/>
    </location>
</feature>
<name>A0AAV4ZWB9_9HYPH</name>
<sequence>MPGIGDVVHEDVEPVRRGLAVLRGAARHVADVGDAHAPVRPAPRALDACLLARERALERRAARLEFRGAQHLGDGAAHDGLGPLPEPEAVGRVREAVDEVPVDEGDEDRHGVGDEPQLGLARPQGRLDAAALGDVVEQDGDAVQRRVVHPVGVDVVPAARRARRALEADRFARAGDAAVDVEPALLVLRSEFAHPAPGGVREPGLDDEGAVEFEESEIEGAAIRVEAHLDQAEARVDRLEERAIVLLAAPEGGGAAPGLQLRHHGAGERLQDEELRLRERARLAVEDAERADGVALRRRQRDAGVEAQVRLAEDQGVGRPVRLRREVFENENVVLAQRLRAEAEMQRHCARRVSDGGLDPLPIGIDEVDVRHRRVAGLRRHLRDVVEGRLGRRVEDRVGVKGRQTTGITRIEGRRAGAGSQGTVRHR</sequence>
<dbReference type="EMBL" id="BPQO01000046">
    <property type="protein sequence ID" value="GJD92472.1"/>
    <property type="molecule type" value="Genomic_DNA"/>
</dbReference>
<accession>A0AAV4ZWB9</accession>
<dbReference type="AlphaFoldDB" id="A0AAV4ZWB9"/>
<proteinExistence type="predicted"/>
<reference evidence="3" key="1">
    <citation type="journal article" date="2016" name="Front. Microbiol.">
        <title>Genome Sequence of the Piezophilic, Mesophilic Sulfate-Reducing Bacterium Desulfovibrio indicus J2T.</title>
        <authorList>
            <person name="Cao J."/>
            <person name="Maignien L."/>
            <person name="Shao Z."/>
            <person name="Alain K."/>
            <person name="Jebbar M."/>
        </authorList>
    </citation>
    <scope>NUCLEOTIDE SEQUENCE</scope>
    <source>
        <strain evidence="3">DSM 16372</strain>
    </source>
</reference>